<gene>
    <name evidence="1" type="ORF">VFH_VI118680</name>
</gene>
<protein>
    <submittedName>
        <fullName evidence="1">Uncharacterized protein</fullName>
    </submittedName>
</protein>
<name>A0AAV1B6U4_VICFA</name>
<dbReference type="AlphaFoldDB" id="A0AAV1B6U4"/>
<accession>A0AAV1B6U4</accession>
<dbReference type="EMBL" id="OX451741">
    <property type="protein sequence ID" value="CAI8618346.1"/>
    <property type="molecule type" value="Genomic_DNA"/>
</dbReference>
<reference evidence="1 2" key="1">
    <citation type="submission" date="2023-01" db="EMBL/GenBank/DDBJ databases">
        <authorList>
            <person name="Kreplak J."/>
        </authorList>
    </citation>
    <scope>NUCLEOTIDE SEQUENCE [LARGE SCALE GENOMIC DNA]</scope>
</reference>
<keyword evidence="2" id="KW-1185">Reference proteome</keyword>
<organism evidence="1 2">
    <name type="scientific">Vicia faba</name>
    <name type="common">Broad bean</name>
    <name type="synonym">Faba vulgaris</name>
    <dbReference type="NCBI Taxonomy" id="3906"/>
    <lineage>
        <taxon>Eukaryota</taxon>
        <taxon>Viridiplantae</taxon>
        <taxon>Streptophyta</taxon>
        <taxon>Embryophyta</taxon>
        <taxon>Tracheophyta</taxon>
        <taxon>Spermatophyta</taxon>
        <taxon>Magnoliopsida</taxon>
        <taxon>eudicotyledons</taxon>
        <taxon>Gunneridae</taxon>
        <taxon>Pentapetalae</taxon>
        <taxon>rosids</taxon>
        <taxon>fabids</taxon>
        <taxon>Fabales</taxon>
        <taxon>Fabaceae</taxon>
        <taxon>Papilionoideae</taxon>
        <taxon>50 kb inversion clade</taxon>
        <taxon>NPAAA clade</taxon>
        <taxon>Hologalegina</taxon>
        <taxon>IRL clade</taxon>
        <taxon>Fabeae</taxon>
        <taxon>Vicia</taxon>
    </lineage>
</organism>
<evidence type="ECO:0000313" key="1">
    <source>
        <dbReference type="EMBL" id="CAI8618346.1"/>
    </source>
</evidence>
<dbReference type="Proteomes" id="UP001157006">
    <property type="component" value="Chromosome 6"/>
</dbReference>
<sequence>MPNSRVFYHVFNGRGKPEPPPPPSSSVIPSTLSLLLSRGLPPCDDILAVSLPPHDALSIRTPSIVQLSLPYTVLLPVSHSITVTSSNFFFLQGFSLRCILSPLHSLSLLLRIFYSFGIFLDQFL</sequence>
<proteinExistence type="predicted"/>
<evidence type="ECO:0000313" key="2">
    <source>
        <dbReference type="Proteomes" id="UP001157006"/>
    </source>
</evidence>